<dbReference type="EMBL" id="JAYRBN010000112">
    <property type="protein sequence ID" value="KAL2724800.1"/>
    <property type="molecule type" value="Genomic_DNA"/>
</dbReference>
<dbReference type="Proteomes" id="UP001607303">
    <property type="component" value="Unassembled WGS sequence"/>
</dbReference>
<keyword evidence="1" id="KW-0812">Transmembrane</keyword>
<gene>
    <name evidence="2" type="ORF">V1477_018661</name>
</gene>
<dbReference type="AlphaFoldDB" id="A0ABD2AWF0"/>
<feature type="transmembrane region" description="Helical" evidence="1">
    <location>
        <begin position="67"/>
        <end position="85"/>
    </location>
</feature>
<evidence type="ECO:0000313" key="3">
    <source>
        <dbReference type="Proteomes" id="UP001607303"/>
    </source>
</evidence>
<sequence length="100" mass="11034">MYINTLERTDREVGRIEKEVNVLWSTLVLLDDNGLGSLTIMSHCSRVPCRSQGDTPTIAFRSATGQGALAIVIKSFSFLPCVVLASNSMHRRQRAILVSI</sequence>
<organism evidence="2 3">
    <name type="scientific">Vespula maculifrons</name>
    <name type="common">Eastern yellow jacket</name>
    <name type="synonym">Wasp</name>
    <dbReference type="NCBI Taxonomy" id="7453"/>
    <lineage>
        <taxon>Eukaryota</taxon>
        <taxon>Metazoa</taxon>
        <taxon>Ecdysozoa</taxon>
        <taxon>Arthropoda</taxon>
        <taxon>Hexapoda</taxon>
        <taxon>Insecta</taxon>
        <taxon>Pterygota</taxon>
        <taxon>Neoptera</taxon>
        <taxon>Endopterygota</taxon>
        <taxon>Hymenoptera</taxon>
        <taxon>Apocrita</taxon>
        <taxon>Aculeata</taxon>
        <taxon>Vespoidea</taxon>
        <taxon>Vespidae</taxon>
        <taxon>Vespinae</taxon>
        <taxon>Vespula</taxon>
    </lineage>
</organism>
<reference evidence="2 3" key="1">
    <citation type="journal article" date="2024" name="Ann. Entomol. Soc. Am.">
        <title>Genomic analyses of the southern and eastern yellowjacket wasps (Hymenoptera: Vespidae) reveal evolutionary signatures of social life.</title>
        <authorList>
            <person name="Catto M.A."/>
            <person name="Caine P.B."/>
            <person name="Orr S.E."/>
            <person name="Hunt B.G."/>
            <person name="Goodisman M.A.D."/>
        </authorList>
    </citation>
    <scope>NUCLEOTIDE SEQUENCE [LARGE SCALE GENOMIC DNA]</scope>
    <source>
        <strain evidence="2">232</strain>
        <tissue evidence="2">Head and thorax</tissue>
    </source>
</reference>
<keyword evidence="1" id="KW-1133">Transmembrane helix</keyword>
<protein>
    <submittedName>
        <fullName evidence="2">Uncharacterized protein</fullName>
    </submittedName>
</protein>
<keyword evidence="1" id="KW-0472">Membrane</keyword>
<name>A0ABD2AWF0_VESMC</name>
<proteinExistence type="predicted"/>
<accession>A0ABD2AWF0</accession>
<keyword evidence="3" id="KW-1185">Reference proteome</keyword>
<evidence type="ECO:0000256" key="1">
    <source>
        <dbReference type="SAM" id="Phobius"/>
    </source>
</evidence>
<comment type="caution">
    <text evidence="2">The sequence shown here is derived from an EMBL/GenBank/DDBJ whole genome shotgun (WGS) entry which is preliminary data.</text>
</comment>
<evidence type="ECO:0000313" key="2">
    <source>
        <dbReference type="EMBL" id="KAL2724800.1"/>
    </source>
</evidence>